<dbReference type="Proteomes" id="UP001595791">
    <property type="component" value="Unassembled WGS sequence"/>
</dbReference>
<name>A0ABV8MSF4_9NEIS</name>
<accession>A0ABV8MSF4</accession>
<dbReference type="RefSeq" id="WP_378164913.1">
    <property type="nucleotide sequence ID" value="NZ_JBHSBU010000001.1"/>
</dbReference>
<organism evidence="1 2">
    <name type="scientific">Chitinimonas lacunae</name>
    <dbReference type="NCBI Taxonomy" id="1963018"/>
    <lineage>
        <taxon>Bacteria</taxon>
        <taxon>Pseudomonadati</taxon>
        <taxon>Pseudomonadota</taxon>
        <taxon>Betaproteobacteria</taxon>
        <taxon>Neisseriales</taxon>
        <taxon>Chitinibacteraceae</taxon>
        <taxon>Chitinimonas</taxon>
    </lineage>
</organism>
<dbReference type="EMBL" id="JBHSBU010000001">
    <property type="protein sequence ID" value="MFC4160266.1"/>
    <property type="molecule type" value="Genomic_DNA"/>
</dbReference>
<evidence type="ECO:0000313" key="1">
    <source>
        <dbReference type="EMBL" id="MFC4160266.1"/>
    </source>
</evidence>
<dbReference type="Gene3D" id="3.40.50.1820">
    <property type="entry name" value="alpha/beta hydrolase"/>
    <property type="match status" value="1"/>
</dbReference>
<reference evidence="2" key="1">
    <citation type="journal article" date="2019" name="Int. J. Syst. Evol. Microbiol.">
        <title>The Global Catalogue of Microorganisms (GCM) 10K type strain sequencing project: providing services to taxonomists for standard genome sequencing and annotation.</title>
        <authorList>
            <consortium name="The Broad Institute Genomics Platform"/>
            <consortium name="The Broad Institute Genome Sequencing Center for Infectious Disease"/>
            <person name="Wu L."/>
            <person name="Ma J."/>
        </authorList>
    </citation>
    <scope>NUCLEOTIDE SEQUENCE [LARGE SCALE GENOMIC DNA]</scope>
    <source>
        <strain evidence="2">LMG 29894</strain>
    </source>
</reference>
<gene>
    <name evidence="1" type="ORF">ACFOW7_13045</name>
</gene>
<keyword evidence="2" id="KW-1185">Reference proteome</keyword>
<proteinExistence type="predicted"/>
<dbReference type="InterPro" id="IPR029058">
    <property type="entry name" value="AB_hydrolase_fold"/>
</dbReference>
<sequence>MNAERVLLHGLGRSGWSMLWLARWLARAGYETQAPSYPSRRLGIAALGDHWLGPRLDTLCQDQSRPLHIVTHSLGGLVA</sequence>
<dbReference type="SUPFAM" id="SSF53474">
    <property type="entry name" value="alpha/beta-Hydrolases"/>
    <property type="match status" value="1"/>
</dbReference>
<protein>
    <submittedName>
        <fullName evidence="1">Esterase/lipase family protein</fullName>
    </submittedName>
</protein>
<comment type="caution">
    <text evidence="1">The sequence shown here is derived from an EMBL/GenBank/DDBJ whole genome shotgun (WGS) entry which is preliminary data.</text>
</comment>
<evidence type="ECO:0000313" key="2">
    <source>
        <dbReference type="Proteomes" id="UP001595791"/>
    </source>
</evidence>